<evidence type="ECO:0000313" key="2">
    <source>
        <dbReference type="Proteomes" id="UP001596175"/>
    </source>
</evidence>
<dbReference type="SUPFAM" id="SSF54631">
    <property type="entry name" value="CBS-domain pair"/>
    <property type="match status" value="1"/>
</dbReference>
<sequence length="145" mass="14848">MSTTPSAVGPVGLDLPVGAVARRATLLPESTPLPEAWTRLRHDEDRCGVVVRDGMPIAVVTAGALAERWPGGGPLLQHRCTLHDVLDHPCGVEVLAAEDALHHAAERLLATGLPAVPVRPHDGAALQVVTPAGVLAALLPGGASS</sequence>
<protein>
    <recommendedName>
        <fullName evidence="3">CBS domain-containing protein</fullName>
    </recommendedName>
</protein>
<gene>
    <name evidence="1" type="ORF">ACFPK1_16620</name>
</gene>
<comment type="caution">
    <text evidence="1">The sequence shown here is derived from an EMBL/GenBank/DDBJ whole genome shotgun (WGS) entry which is preliminary data.</text>
</comment>
<keyword evidence="2" id="KW-1185">Reference proteome</keyword>
<dbReference type="RefSeq" id="WP_378022048.1">
    <property type="nucleotide sequence ID" value="NZ_JBHSKG010000008.1"/>
</dbReference>
<dbReference type="Proteomes" id="UP001596175">
    <property type="component" value="Unassembled WGS sequence"/>
</dbReference>
<name>A0ABV9ZH76_9PSEU</name>
<proteinExistence type="predicted"/>
<organism evidence="1 2">
    <name type="scientific">Actinomycetospora rhizophila</name>
    <dbReference type="NCBI Taxonomy" id="1416876"/>
    <lineage>
        <taxon>Bacteria</taxon>
        <taxon>Bacillati</taxon>
        <taxon>Actinomycetota</taxon>
        <taxon>Actinomycetes</taxon>
        <taxon>Pseudonocardiales</taxon>
        <taxon>Pseudonocardiaceae</taxon>
        <taxon>Actinomycetospora</taxon>
    </lineage>
</organism>
<evidence type="ECO:0008006" key="3">
    <source>
        <dbReference type="Google" id="ProtNLM"/>
    </source>
</evidence>
<dbReference type="InterPro" id="IPR046342">
    <property type="entry name" value="CBS_dom_sf"/>
</dbReference>
<evidence type="ECO:0000313" key="1">
    <source>
        <dbReference type="EMBL" id="MFC5139866.1"/>
    </source>
</evidence>
<accession>A0ABV9ZH76</accession>
<dbReference type="EMBL" id="JBHSKG010000008">
    <property type="protein sequence ID" value="MFC5139866.1"/>
    <property type="molecule type" value="Genomic_DNA"/>
</dbReference>
<reference evidence="2" key="1">
    <citation type="journal article" date="2019" name="Int. J. Syst. Evol. Microbiol.">
        <title>The Global Catalogue of Microorganisms (GCM) 10K type strain sequencing project: providing services to taxonomists for standard genome sequencing and annotation.</title>
        <authorList>
            <consortium name="The Broad Institute Genomics Platform"/>
            <consortium name="The Broad Institute Genome Sequencing Center for Infectious Disease"/>
            <person name="Wu L."/>
            <person name="Ma J."/>
        </authorList>
    </citation>
    <scope>NUCLEOTIDE SEQUENCE [LARGE SCALE GENOMIC DNA]</scope>
    <source>
        <strain evidence="2">XZYJ18</strain>
    </source>
</reference>